<dbReference type="InterPro" id="IPR013103">
    <property type="entry name" value="RVT_2"/>
</dbReference>
<reference evidence="3" key="1">
    <citation type="submission" date="2025-08" db="UniProtKB">
        <authorList>
            <consortium name="RefSeq"/>
        </authorList>
    </citation>
    <scope>IDENTIFICATION</scope>
    <source>
        <tissue evidence="3">Leaves</tissue>
    </source>
</reference>
<evidence type="ECO:0000259" key="1">
    <source>
        <dbReference type="Pfam" id="PF07727"/>
    </source>
</evidence>
<evidence type="ECO:0000313" key="2">
    <source>
        <dbReference type="Proteomes" id="UP001652660"/>
    </source>
</evidence>
<dbReference type="PANTHER" id="PTHR11439">
    <property type="entry name" value="GAG-POL-RELATED RETROTRANSPOSON"/>
    <property type="match status" value="1"/>
</dbReference>
<accession>A0ABM4URB5</accession>
<dbReference type="GeneID" id="140008827"/>
<evidence type="ECO:0000313" key="3">
    <source>
        <dbReference type="RefSeq" id="XP_071909821.1"/>
    </source>
</evidence>
<gene>
    <name evidence="3" type="primary">LOC140008827</name>
</gene>
<feature type="domain" description="Reverse transcriptase Ty1/copia-type" evidence="1">
    <location>
        <begin position="1"/>
        <end position="50"/>
    </location>
</feature>
<keyword evidence="2" id="KW-1185">Reference proteome</keyword>
<dbReference type="InterPro" id="IPR043502">
    <property type="entry name" value="DNA/RNA_pol_sf"/>
</dbReference>
<dbReference type="SUPFAM" id="SSF56672">
    <property type="entry name" value="DNA/RNA polymerases"/>
    <property type="match status" value="1"/>
</dbReference>
<name>A0ABM4URB5_COFAR</name>
<organism evidence="2 3">
    <name type="scientific">Coffea arabica</name>
    <name type="common">Arabian coffee</name>
    <dbReference type="NCBI Taxonomy" id="13443"/>
    <lineage>
        <taxon>Eukaryota</taxon>
        <taxon>Viridiplantae</taxon>
        <taxon>Streptophyta</taxon>
        <taxon>Embryophyta</taxon>
        <taxon>Tracheophyta</taxon>
        <taxon>Spermatophyta</taxon>
        <taxon>Magnoliopsida</taxon>
        <taxon>eudicotyledons</taxon>
        <taxon>Gunneridae</taxon>
        <taxon>Pentapetalae</taxon>
        <taxon>asterids</taxon>
        <taxon>lamiids</taxon>
        <taxon>Gentianales</taxon>
        <taxon>Rubiaceae</taxon>
        <taxon>Ixoroideae</taxon>
        <taxon>Gardenieae complex</taxon>
        <taxon>Bertiereae - Coffeeae clade</taxon>
        <taxon>Coffeeae</taxon>
        <taxon>Coffea</taxon>
    </lineage>
</organism>
<proteinExistence type="predicted"/>
<dbReference type="Pfam" id="PF07727">
    <property type="entry name" value="RVT_2"/>
    <property type="match status" value="1"/>
</dbReference>
<protein>
    <submittedName>
        <fullName evidence="3">Uncharacterized mitochondrial protein AtMg00810-like</fullName>
    </submittedName>
</protein>
<dbReference type="Proteomes" id="UP001652660">
    <property type="component" value="Chromosome 6c"/>
</dbReference>
<dbReference type="PANTHER" id="PTHR11439:SF467">
    <property type="entry name" value="INTEGRASE CATALYTIC DOMAIN-CONTAINING PROTEIN"/>
    <property type="match status" value="1"/>
</dbReference>
<sequence length="164" mass="18518">MKSLGNLKYFLGIEVARSAQGILLSQRKYMLDLLAKVGLLDCKPADTPIMQNHRLGEFPNQKPTDKDRYQRLVSKLIYLSHTRPDIAYVVSMVSRFMHSPNNQHMEAVMRIIRYLKGFPAKGLLFSKNGTLNVEGYTDANWVGGASDRKSTSDYFIFVGGNLVT</sequence>
<dbReference type="RefSeq" id="XP_071909821.1">
    <property type="nucleotide sequence ID" value="XM_072053720.1"/>
</dbReference>